<reference evidence="1" key="1">
    <citation type="journal article" date="2014" name="Int. J. Syst. Evol. Microbiol.">
        <title>Complete genome sequence of Corynebacterium casei LMG S-19264T (=DSM 44701T), isolated from a smear-ripened cheese.</title>
        <authorList>
            <consortium name="US DOE Joint Genome Institute (JGI-PGF)"/>
            <person name="Walter F."/>
            <person name="Albersmeier A."/>
            <person name="Kalinowski J."/>
            <person name="Ruckert C."/>
        </authorList>
    </citation>
    <scope>NUCLEOTIDE SEQUENCE</scope>
    <source>
        <strain evidence="1">CGMCC 1.15533</strain>
    </source>
</reference>
<protein>
    <submittedName>
        <fullName evidence="1">Competence protein ComX</fullName>
    </submittedName>
</protein>
<proteinExistence type="predicted"/>
<keyword evidence="2" id="KW-1185">Reference proteome</keyword>
<dbReference type="Proteomes" id="UP000660801">
    <property type="component" value="Unassembled WGS sequence"/>
</dbReference>
<name>A0A917ABN7_9STRE</name>
<dbReference type="SUPFAM" id="SSF88946">
    <property type="entry name" value="Sigma2 domain of RNA polymerase sigma factors"/>
    <property type="match status" value="1"/>
</dbReference>
<dbReference type="GO" id="GO:0006352">
    <property type="term" value="P:DNA-templated transcription initiation"/>
    <property type="evidence" value="ECO:0007669"/>
    <property type="project" value="InterPro"/>
</dbReference>
<reference evidence="1" key="2">
    <citation type="submission" date="2020-09" db="EMBL/GenBank/DDBJ databases">
        <authorList>
            <person name="Sun Q."/>
            <person name="Zhou Y."/>
        </authorList>
    </citation>
    <scope>NUCLEOTIDE SEQUENCE</scope>
    <source>
        <strain evidence="1">CGMCC 1.15533</strain>
    </source>
</reference>
<comment type="caution">
    <text evidence="1">The sequence shown here is derived from an EMBL/GenBank/DDBJ whole genome shotgun (WGS) entry which is preliminary data.</text>
</comment>
<dbReference type="InterPro" id="IPR013325">
    <property type="entry name" value="RNA_pol_sigma_r2"/>
</dbReference>
<gene>
    <name evidence="1" type="primary">comX1</name>
    <name evidence="1" type="ORF">GCM10011510_19720</name>
</gene>
<dbReference type="AlphaFoldDB" id="A0A917ABN7"/>
<sequence length="156" mass="19147">MMEQFEAMYAKVRGIVLRCRKDYYVQLWEQEDWEQEGMLVLYQLLKQYPELGEEKLYVYYKTKFRNHVLDVIRKQESQKRKLNRMAYEEVSEIGHKLTQGGLLPDDQYLLQAELTRYRSSLSQASQERYDRLIADERFKGRRELLRELREYLSDWE</sequence>
<evidence type="ECO:0000313" key="1">
    <source>
        <dbReference type="EMBL" id="GGE38382.1"/>
    </source>
</evidence>
<dbReference type="EMBL" id="BMJN01000076">
    <property type="protein sequence ID" value="GGE38382.1"/>
    <property type="molecule type" value="Genomic_DNA"/>
</dbReference>
<evidence type="ECO:0000313" key="2">
    <source>
        <dbReference type="Proteomes" id="UP000660801"/>
    </source>
</evidence>
<organism evidence="1 2">
    <name type="scientific">Streptococcus himalayensis</name>
    <dbReference type="NCBI Taxonomy" id="1888195"/>
    <lineage>
        <taxon>Bacteria</taxon>
        <taxon>Bacillati</taxon>
        <taxon>Bacillota</taxon>
        <taxon>Bacilli</taxon>
        <taxon>Lactobacillales</taxon>
        <taxon>Streptococcaceae</taxon>
        <taxon>Streptococcus</taxon>
    </lineage>
</organism>
<dbReference type="GO" id="GO:0003700">
    <property type="term" value="F:DNA-binding transcription factor activity"/>
    <property type="evidence" value="ECO:0007669"/>
    <property type="project" value="InterPro"/>
</dbReference>
<dbReference type="Gene3D" id="1.10.1740.10">
    <property type="match status" value="1"/>
</dbReference>
<accession>A0A917ABN7</accession>
<dbReference type="RefSeq" id="WP_223245866.1">
    <property type="nucleotide sequence ID" value="NZ_BMJN01000076.1"/>
</dbReference>